<dbReference type="EMBL" id="AAKCOG010000012">
    <property type="protein sequence ID" value="ECQ7195233.1"/>
    <property type="molecule type" value="Genomic_DNA"/>
</dbReference>
<reference evidence="1" key="1">
    <citation type="submission" date="2019-08" db="EMBL/GenBank/DDBJ databases">
        <authorList>
            <person name="Ashton P.M."/>
            <person name="Dallman T."/>
            <person name="Nair S."/>
            <person name="De Pinna E."/>
            <person name="Peters T."/>
            <person name="Grant K."/>
        </authorList>
    </citation>
    <scope>NUCLEOTIDE SEQUENCE</scope>
    <source>
        <strain evidence="1">795400</strain>
    </source>
</reference>
<proteinExistence type="predicted"/>
<organism evidence="1">
    <name type="scientific">Salmonella enterica I</name>
    <dbReference type="NCBI Taxonomy" id="59201"/>
    <lineage>
        <taxon>Bacteria</taxon>
        <taxon>Pseudomonadati</taxon>
        <taxon>Pseudomonadota</taxon>
        <taxon>Gammaproteobacteria</taxon>
        <taxon>Enterobacterales</taxon>
        <taxon>Enterobacteriaceae</taxon>
        <taxon>Salmonella</taxon>
    </lineage>
</organism>
<gene>
    <name evidence="1" type="ORF">FZ523_15835</name>
</gene>
<dbReference type="AlphaFoldDB" id="A0A3T6IRV4"/>
<comment type="caution">
    <text evidence="1">The sequence shown here is derived from an EMBL/GenBank/DDBJ whole genome shotgun (WGS) entry which is preliminary data.</text>
</comment>
<sequence>MSMEIYVVCHDEGTGVTNYSDGSSSYRQEDESRIVVGRDEDFIYYKDGSHTSINLTPDELMADFEYYARHGYFDDSEVVKKIPHRLH</sequence>
<protein>
    <submittedName>
        <fullName evidence="1">Uncharacterized protein</fullName>
    </submittedName>
</protein>
<accession>A0A3T6IRV4</accession>
<evidence type="ECO:0000313" key="1">
    <source>
        <dbReference type="EMBL" id="ECQ7195233.1"/>
    </source>
</evidence>
<name>A0A3T6IRV4_SALET</name>